<dbReference type="GO" id="GO:0005737">
    <property type="term" value="C:cytoplasm"/>
    <property type="evidence" value="ECO:0007669"/>
    <property type="project" value="UniProtKB-SubCell"/>
</dbReference>
<dbReference type="GO" id="GO:0005524">
    <property type="term" value="F:ATP binding"/>
    <property type="evidence" value="ECO:0007669"/>
    <property type="project" value="UniProtKB-KW"/>
</dbReference>
<evidence type="ECO:0000256" key="4">
    <source>
        <dbReference type="ARBA" id="ARBA00022490"/>
    </source>
</evidence>
<evidence type="ECO:0000256" key="1">
    <source>
        <dbReference type="ARBA" id="ARBA00004496"/>
    </source>
</evidence>
<feature type="repeat" description="PPR" evidence="12">
    <location>
        <begin position="14"/>
        <end position="48"/>
    </location>
</feature>
<dbReference type="InterPro" id="IPR040557">
    <property type="entry name" value="VIP1_N"/>
</dbReference>
<dbReference type="GO" id="GO:0032958">
    <property type="term" value="P:inositol phosphate biosynthetic process"/>
    <property type="evidence" value="ECO:0007669"/>
    <property type="project" value="TreeGrafter"/>
</dbReference>
<evidence type="ECO:0000256" key="6">
    <source>
        <dbReference type="ARBA" id="ARBA00022737"/>
    </source>
</evidence>
<evidence type="ECO:0000256" key="9">
    <source>
        <dbReference type="ARBA" id="ARBA00022840"/>
    </source>
</evidence>
<comment type="caution">
    <text evidence="14">The sequence shown here is derived from an EMBL/GenBank/DDBJ whole genome shotgun (WGS) entry which is preliminary data.</text>
</comment>
<keyword evidence="6" id="KW-0677">Repeat</keyword>
<dbReference type="Gene3D" id="1.25.40.10">
    <property type="entry name" value="Tetratricopeptide repeat domain"/>
    <property type="match status" value="1"/>
</dbReference>
<dbReference type="Gene3D" id="3.40.50.11950">
    <property type="match status" value="1"/>
</dbReference>
<evidence type="ECO:0000256" key="3">
    <source>
        <dbReference type="ARBA" id="ARBA00012893"/>
    </source>
</evidence>
<evidence type="ECO:0000256" key="12">
    <source>
        <dbReference type="PROSITE-ProRule" id="PRU00708"/>
    </source>
</evidence>
<dbReference type="EMBL" id="JACGWM010000013">
    <property type="protein sequence ID" value="KAL0332027.1"/>
    <property type="molecule type" value="Genomic_DNA"/>
</dbReference>
<dbReference type="GO" id="GO:0006020">
    <property type="term" value="P:inositol metabolic process"/>
    <property type="evidence" value="ECO:0007669"/>
    <property type="project" value="TreeGrafter"/>
</dbReference>
<gene>
    <name evidence="14" type="ORF">Scaly_2104200</name>
</gene>
<comment type="catalytic activity">
    <reaction evidence="10">
        <text>5-diphospho-1D-myo-inositol 1,2,3,4,6-pentakisphosphate + ATP + H(+) = 1,5-bis(diphospho)-1D-myo-inositol 2,3,4,6-tetrakisphosphate + ADP</text>
        <dbReference type="Rhea" id="RHEA:10276"/>
        <dbReference type="ChEBI" id="CHEBI:15378"/>
        <dbReference type="ChEBI" id="CHEBI:30616"/>
        <dbReference type="ChEBI" id="CHEBI:58628"/>
        <dbReference type="ChEBI" id="CHEBI:77983"/>
        <dbReference type="ChEBI" id="CHEBI:456216"/>
        <dbReference type="EC" id="2.7.4.24"/>
    </reaction>
    <physiologicalReaction direction="left-to-right" evidence="10">
        <dbReference type="Rhea" id="RHEA:10277"/>
    </physiologicalReaction>
</comment>
<dbReference type="PROSITE" id="PS51375">
    <property type="entry name" value="PPR"/>
    <property type="match status" value="1"/>
</dbReference>
<comment type="catalytic activity">
    <reaction evidence="11">
        <text>1D-myo-inositol hexakisphosphate + ATP = 1-diphospho-1D-myo-inositol 2,3,4,5,6-pentakisphosphate + ADP</text>
        <dbReference type="Rhea" id="RHEA:37459"/>
        <dbReference type="ChEBI" id="CHEBI:30616"/>
        <dbReference type="ChEBI" id="CHEBI:58130"/>
        <dbReference type="ChEBI" id="CHEBI:74946"/>
        <dbReference type="ChEBI" id="CHEBI:456216"/>
        <dbReference type="EC" id="2.7.4.24"/>
    </reaction>
    <physiologicalReaction direction="left-to-right" evidence="11">
        <dbReference type="Rhea" id="RHEA:37460"/>
    </physiologicalReaction>
</comment>
<dbReference type="PANTHER" id="PTHR12750:SF9">
    <property type="entry name" value="INOSITOL HEXAKISPHOSPHATE AND DIPHOSPHOINOSITOL-PENTAKISPHOSPHATE KINASE"/>
    <property type="match status" value="1"/>
</dbReference>
<dbReference type="PANTHER" id="PTHR12750">
    <property type="entry name" value="DIPHOSPHOINOSITOL PENTAKISPHOSPHATE KINASE"/>
    <property type="match status" value="1"/>
</dbReference>
<evidence type="ECO:0000259" key="13">
    <source>
        <dbReference type="Pfam" id="PF18086"/>
    </source>
</evidence>
<keyword evidence="7" id="KW-0547">Nucleotide-binding</keyword>
<accession>A0AAW2MKH2</accession>
<evidence type="ECO:0000256" key="8">
    <source>
        <dbReference type="ARBA" id="ARBA00022777"/>
    </source>
</evidence>
<feature type="domain" description="VIP1 N-terminal" evidence="13">
    <location>
        <begin position="128"/>
        <end position="223"/>
    </location>
</feature>
<evidence type="ECO:0000313" key="14">
    <source>
        <dbReference type="EMBL" id="KAL0332027.1"/>
    </source>
</evidence>
<comment type="subcellular location">
    <subcellularLocation>
        <location evidence="1">Cytoplasm</location>
    </subcellularLocation>
</comment>
<evidence type="ECO:0000256" key="5">
    <source>
        <dbReference type="ARBA" id="ARBA00022679"/>
    </source>
</evidence>
<dbReference type="InterPro" id="IPR037446">
    <property type="entry name" value="His_Pase_VIP1"/>
</dbReference>
<dbReference type="Pfam" id="PF18086">
    <property type="entry name" value="PPIP5K2_N"/>
    <property type="match status" value="1"/>
</dbReference>
<dbReference type="AlphaFoldDB" id="A0AAW2MKH2"/>
<dbReference type="InterPro" id="IPR011990">
    <property type="entry name" value="TPR-like_helical_dom_sf"/>
</dbReference>
<reference evidence="14" key="1">
    <citation type="submission" date="2020-06" db="EMBL/GenBank/DDBJ databases">
        <authorList>
            <person name="Li T."/>
            <person name="Hu X."/>
            <person name="Zhang T."/>
            <person name="Song X."/>
            <person name="Zhang H."/>
            <person name="Dai N."/>
            <person name="Sheng W."/>
            <person name="Hou X."/>
            <person name="Wei L."/>
        </authorList>
    </citation>
    <scope>NUCLEOTIDE SEQUENCE</scope>
    <source>
        <strain evidence="14">KEN8</strain>
        <tissue evidence="14">Leaf</tissue>
    </source>
</reference>
<reference evidence="14" key="2">
    <citation type="journal article" date="2024" name="Plant">
        <title>Genomic evolution and insights into agronomic trait innovations of Sesamum species.</title>
        <authorList>
            <person name="Miao H."/>
            <person name="Wang L."/>
            <person name="Qu L."/>
            <person name="Liu H."/>
            <person name="Sun Y."/>
            <person name="Le M."/>
            <person name="Wang Q."/>
            <person name="Wei S."/>
            <person name="Zheng Y."/>
            <person name="Lin W."/>
            <person name="Duan Y."/>
            <person name="Cao H."/>
            <person name="Xiong S."/>
            <person name="Wang X."/>
            <person name="Wei L."/>
            <person name="Li C."/>
            <person name="Ma Q."/>
            <person name="Ju M."/>
            <person name="Zhao R."/>
            <person name="Li G."/>
            <person name="Mu C."/>
            <person name="Tian Q."/>
            <person name="Mei H."/>
            <person name="Zhang T."/>
            <person name="Gao T."/>
            <person name="Zhang H."/>
        </authorList>
    </citation>
    <scope>NUCLEOTIDE SEQUENCE</scope>
    <source>
        <strain evidence="14">KEN8</strain>
    </source>
</reference>
<dbReference type="Pfam" id="PF01535">
    <property type="entry name" value="PPR"/>
    <property type="match status" value="1"/>
</dbReference>
<keyword evidence="8 14" id="KW-0418">Kinase</keyword>
<dbReference type="FunFam" id="3.40.50.11950:FF:000002">
    <property type="entry name" value="Inositol hexakisphosphate and diphosphoinositol-pentakisphosphate kinase"/>
    <property type="match status" value="1"/>
</dbReference>
<keyword evidence="5" id="KW-0808">Transferase</keyword>
<comment type="similarity">
    <text evidence="2">Belongs to the histidine acid phosphatase family. VIP1 subfamily.</text>
</comment>
<evidence type="ECO:0000256" key="2">
    <source>
        <dbReference type="ARBA" id="ARBA00005609"/>
    </source>
</evidence>
<name>A0AAW2MKH2_9LAMI</name>
<keyword evidence="4" id="KW-0963">Cytoplasm</keyword>
<proteinExistence type="inferred from homology"/>
<dbReference type="EC" id="2.7.4.24" evidence="3"/>
<dbReference type="GO" id="GO:0000828">
    <property type="term" value="F:inositol hexakisphosphate kinase activity"/>
    <property type="evidence" value="ECO:0007669"/>
    <property type="project" value="TreeGrafter"/>
</dbReference>
<dbReference type="InterPro" id="IPR002885">
    <property type="entry name" value="PPR_rpt"/>
</dbReference>
<evidence type="ECO:0000256" key="7">
    <source>
        <dbReference type="ARBA" id="ARBA00022741"/>
    </source>
</evidence>
<evidence type="ECO:0000256" key="11">
    <source>
        <dbReference type="ARBA" id="ARBA00034629"/>
    </source>
</evidence>
<organism evidence="14">
    <name type="scientific">Sesamum calycinum</name>
    <dbReference type="NCBI Taxonomy" id="2727403"/>
    <lineage>
        <taxon>Eukaryota</taxon>
        <taxon>Viridiplantae</taxon>
        <taxon>Streptophyta</taxon>
        <taxon>Embryophyta</taxon>
        <taxon>Tracheophyta</taxon>
        <taxon>Spermatophyta</taxon>
        <taxon>Magnoliopsida</taxon>
        <taxon>eudicotyledons</taxon>
        <taxon>Gunneridae</taxon>
        <taxon>Pentapetalae</taxon>
        <taxon>asterids</taxon>
        <taxon>lamiids</taxon>
        <taxon>Lamiales</taxon>
        <taxon>Pedaliaceae</taxon>
        <taxon>Sesamum</taxon>
    </lineage>
</organism>
<keyword evidence="9" id="KW-0067">ATP-binding</keyword>
<dbReference type="GO" id="GO:0033857">
    <property type="term" value="F:5-diphosphoinositol pentakisphosphate 1-kinase activity"/>
    <property type="evidence" value="ECO:0007669"/>
    <property type="project" value="TreeGrafter"/>
</dbReference>
<evidence type="ECO:0000256" key="10">
    <source>
        <dbReference type="ARBA" id="ARBA00033696"/>
    </source>
</evidence>
<sequence length="309" mass="35656">MLFQKLRSSGIEIDQVLYQTMIVAYERAGLVAHAKRLLHELKRPDNIPRGTAIHILAGAGRIEEATWVFRQAVDAGEVKDIAVFERMIGLFSKYRNAEEIGKWRVVFSDFPSFRLEMEGEREPLRKKITIGVCVMEKKVKCGSEAFSGPMLQILDRLQAFGEFDIVHFGDKVILEEPIERWPVCDCLIAFYSTGYPLNKAEAYAALRKPFLVNELGQQHLLHDRRAVYERLERFGIAVPKYALVNREYPNQELDYFVEEEDFVEVRGNRFWKPFVEKPVHGDDHSIMIYYPSSAGGGMKELFRKAKVAY</sequence>
<protein>
    <recommendedName>
        <fullName evidence="3">diphosphoinositol-pentakisphosphate 1-kinase</fullName>
        <ecNumber evidence="3">2.7.4.24</ecNumber>
    </recommendedName>
</protein>